<reference evidence="2 4" key="3">
    <citation type="submission" date="2020-08" db="EMBL/GenBank/DDBJ databases">
        <title>Sequencing the genomes of 1000 actinobacteria strains.</title>
        <authorList>
            <person name="Klenk H.-P."/>
        </authorList>
    </citation>
    <scope>NUCLEOTIDE SEQUENCE [LARGE SCALE GENOMIC DNA]</scope>
    <source>
        <strain evidence="2 4">DSM 19081</strain>
    </source>
</reference>
<accession>A0A0W8IF81</accession>
<dbReference type="OrthoDB" id="4965326at2"/>
<gene>
    <name evidence="1" type="ORF">AVL63_00320</name>
    <name evidence="2" type="ORF">HNR24_001620</name>
</gene>
<dbReference type="EMBL" id="LQBM01000003">
    <property type="protein sequence ID" value="KUG58568.1"/>
    <property type="molecule type" value="Genomic_DNA"/>
</dbReference>
<reference evidence="3" key="2">
    <citation type="submission" date="2015-12" db="EMBL/GenBank/DDBJ databases">
        <authorList>
            <person name="Nair G.R."/>
            <person name="Kaur G."/>
            <person name="Mayilraj S."/>
        </authorList>
    </citation>
    <scope>NUCLEOTIDE SEQUENCE [LARGE SCALE GENOMIC DNA]</scope>
    <source>
        <strain evidence="3">CD08_7</strain>
    </source>
</reference>
<proteinExistence type="predicted"/>
<comment type="caution">
    <text evidence="1">The sequence shown here is derived from an EMBL/GenBank/DDBJ whole genome shotgun (WGS) entry which is preliminary data.</text>
</comment>
<protein>
    <submittedName>
        <fullName evidence="1">Uncharacterized protein</fullName>
    </submittedName>
</protein>
<evidence type="ECO:0000313" key="2">
    <source>
        <dbReference type="EMBL" id="MBA8921687.1"/>
    </source>
</evidence>
<dbReference type="Proteomes" id="UP000054023">
    <property type="component" value="Unassembled WGS sequence"/>
</dbReference>
<dbReference type="Proteomes" id="UP000546252">
    <property type="component" value="Unassembled WGS sequence"/>
</dbReference>
<dbReference type="RefSeq" id="WP_058888252.1">
    <property type="nucleotide sequence ID" value="NZ_BAAAKT010000004.1"/>
</dbReference>
<evidence type="ECO:0000313" key="1">
    <source>
        <dbReference type="EMBL" id="KUG58568.1"/>
    </source>
</evidence>
<dbReference type="EMBL" id="JACJIH010000001">
    <property type="protein sequence ID" value="MBA8921687.1"/>
    <property type="molecule type" value="Genomic_DNA"/>
</dbReference>
<evidence type="ECO:0000313" key="4">
    <source>
        <dbReference type="Proteomes" id="UP000546252"/>
    </source>
</evidence>
<dbReference type="STRING" id="317018.AVL63_00320"/>
<evidence type="ECO:0000313" key="3">
    <source>
        <dbReference type="Proteomes" id="UP000054023"/>
    </source>
</evidence>
<sequence length="154" mass="16770">MIFSRAAQQFDEAAEHYEQAARRLDEVVEHGDACVRAVFAGCEQLQWRSPAAQAFTALTFHHVEQCRRRQSRALEMSVAARVIAADLREQAHLARLLALAVDAAEQALPAMAAEGHREQLIHGARGASQSAKGFLDFVESCGGLPLAHLAAADR</sequence>
<organism evidence="1 3">
    <name type="scientific">Nesterenkonia jeotgali</name>
    <dbReference type="NCBI Taxonomy" id="317018"/>
    <lineage>
        <taxon>Bacteria</taxon>
        <taxon>Bacillati</taxon>
        <taxon>Actinomycetota</taxon>
        <taxon>Actinomycetes</taxon>
        <taxon>Micrococcales</taxon>
        <taxon>Micrococcaceae</taxon>
        <taxon>Nesterenkonia</taxon>
    </lineage>
</organism>
<keyword evidence="3" id="KW-1185">Reference proteome</keyword>
<name>A0A0W8IF81_9MICC</name>
<dbReference type="AlphaFoldDB" id="A0A0W8IF81"/>
<reference evidence="1" key="1">
    <citation type="submission" date="2015-12" db="EMBL/GenBank/DDBJ databases">
        <authorList>
            <person name="Shamseldin A."/>
            <person name="Moawad H."/>
            <person name="Abd El-Rahim W.M."/>
            <person name="Sadowsky M.J."/>
        </authorList>
    </citation>
    <scope>NUCLEOTIDE SEQUENCE [LARGE SCALE GENOMIC DNA]</scope>
    <source>
        <strain evidence="1">CD08_7</strain>
    </source>
</reference>